<dbReference type="Pfam" id="PF00672">
    <property type="entry name" value="HAMP"/>
    <property type="match status" value="1"/>
</dbReference>
<dbReference type="AlphaFoldDB" id="W7YLM3"/>
<dbReference type="Gene3D" id="3.30.450.20">
    <property type="entry name" value="PAS domain"/>
    <property type="match status" value="1"/>
</dbReference>
<feature type="transmembrane region" description="Helical" evidence="12">
    <location>
        <begin position="12"/>
        <end position="31"/>
    </location>
</feature>
<dbReference type="EMBL" id="BAVZ01000012">
    <property type="protein sequence ID" value="GAF09492.1"/>
    <property type="molecule type" value="Genomic_DNA"/>
</dbReference>
<dbReference type="eggNOG" id="COG2972">
    <property type="taxonomic scope" value="Bacteria"/>
</dbReference>
<keyword evidence="10" id="KW-0902">Two-component regulatory system</keyword>
<feature type="transmembrane region" description="Helical" evidence="12">
    <location>
        <begin position="297"/>
        <end position="318"/>
    </location>
</feature>
<keyword evidence="6" id="KW-0547">Nucleotide-binding</keyword>
<keyword evidence="2" id="KW-1003">Cell membrane</keyword>
<evidence type="ECO:0000256" key="10">
    <source>
        <dbReference type="ARBA" id="ARBA00023012"/>
    </source>
</evidence>
<proteinExistence type="predicted"/>
<keyword evidence="11 12" id="KW-0472">Membrane</keyword>
<comment type="subcellular location">
    <subcellularLocation>
        <location evidence="1">Cell membrane</location>
        <topology evidence="1">Multi-pass membrane protein</topology>
    </subcellularLocation>
</comment>
<evidence type="ECO:0000256" key="11">
    <source>
        <dbReference type="ARBA" id="ARBA00023136"/>
    </source>
</evidence>
<dbReference type="STRING" id="1236976.JCM16418_3635"/>
<reference evidence="14 15" key="1">
    <citation type="journal article" date="2014" name="Genome Announc.">
        <title>Draft Genome Sequence of Paenibacillus pini JCM 16418T, Isolated from the Rhizosphere of Pine Tree.</title>
        <authorList>
            <person name="Yuki M."/>
            <person name="Oshima K."/>
            <person name="Suda W."/>
            <person name="Oshida Y."/>
            <person name="Kitamura K."/>
            <person name="Iida Y."/>
            <person name="Hattori M."/>
            <person name="Ohkuma M."/>
        </authorList>
    </citation>
    <scope>NUCLEOTIDE SEQUENCE [LARGE SCALE GENOMIC DNA]</scope>
    <source>
        <strain evidence="14 15">JCM 16418</strain>
    </source>
</reference>
<evidence type="ECO:0000256" key="8">
    <source>
        <dbReference type="ARBA" id="ARBA00022840"/>
    </source>
</evidence>
<name>W7YLM3_9BACL</name>
<evidence type="ECO:0000256" key="2">
    <source>
        <dbReference type="ARBA" id="ARBA00022475"/>
    </source>
</evidence>
<comment type="caution">
    <text evidence="14">The sequence shown here is derived from an EMBL/GenBank/DDBJ whole genome shotgun (WGS) entry which is preliminary data.</text>
</comment>
<dbReference type="PANTHER" id="PTHR34220:SF11">
    <property type="entry name" value="SENSOR PROTEIN KINASE HPTS"/>
    <property type="match status" value="1"/>
</dbReference>
<keyword evidence="3" id="KW-0597">Phosphoprotein</keyword>
<gene>
    <name evidence="14" type="ORF">JCM16418_3635</name>
</gene>
<evidence type="ECO:0000256" key="3">
    <source>
        <dbReference type="ARBA" id="ARBA00022553"/>
    </source>
</evidence>
<dbReference type="CDD" id="cd06225">
    <property type="entry name" value="HAMP"/>
    <property type="match status" value="1"/>
</dbReference>
<dbReference type="Gene3D" id="3.30.565.10">
    <property type="entry name" value="Histidine kinase-like ATPase, C-terminal domain"/>
    <property type="match status" value="1"/>
</dbReference>
<evidence type="ECO:0000256" key="5">
    <source>
        <dbReference type="ARBA" id="ARBA00022692"/>
    </source>
</evidence>
<dbReference type="GO" id="GO:0000155">
    <property type="term" value="F:phosphorelay sensor kinase activity"/>
    <property type="evidence" value="ECO:0007669"/>
    <property type="project" value="InterPro"/>
</dbReference>
<dbReference type="RefSeq" id="WP_036651055.1">
    <property type="nucleotide sequence ID" value="NZ_BAVZ01000012.1"/>
</dbReference>
<evidence type="ECO:0000313" key="15">
    <source>
        <dbReference type="Proteomes" id="UP000019364"/>
    </source>
</evidence>
<keyword evidence="8" id="KW-0067">ATP-binding</keyword>
<dbReference type="Proteomes" id="UP000019364">
    <property type="component" value="Unassembled WGS sequence"/>
</dbReference>
<dbReference type="SUPFAM" id="SSF55874">
    <property type="entry name" value="ATPase domain of HSP90 chaperone/DNA topoisomerase II/histidine kinase"/>
    <property type="match status" value="1"/>
</dbReference>
<protein>
    <recommendedName>
        <fullName evidence="13">HAMP domain-containing protein</fullName>
    </recommendedName>
</protein>
<dbReference type="SMART" id="SM00304">
    <property type="entry name" value="HAMP"/>
    <property type="match status" value="1"/>
</dbReference>
<dbReference type="InterPro" id="IPR036890">
    <property type="entry name" value="HATPase_C_sf"/>
</dbReference>
<keyword evidence="15" id="KW-1185">Reference proteome</keyword>
<dbReference type="Pfam" id="PF06580">
    <property type="entry name" value="His_kinase"/>
    <property type="match status" value="1"/>
</dbReference>
<dbReference type="SUPFAM" id="SSF158472">
    <property type="entry name" value="HAMP domain-like"/>
    <property type="match status" value="1"/>
</dbReference>
<evidence type="ECO:0000256" key="9">
    <source>
        <dbReference type="ARBA" id="ARBA00022989"/>
    </source>
</evidence>
<evidence type="ECO:0000256" key="6">
    <source>
        <dbReference type="ARBA" id="ARBA00022741"/>
    </source>
</evidence>
<keyword evidence="4" id="KW-0808">Transferase</keyword>
<dbReference type="InterPro" id="IPR010559">
    <property type="entry name" value="Sig_transdc_His_kin_internal"/>
</dbReference>
<keyword evidence="9 12" id="KW-1133">Transmembrane helix</keyword>
<dbReference type="InterPro" id="IPR003660">
    <property type="entry name" value="HAMP_dom"/>
</dbReference>
<dbReference type="PROSITE" id="PS50885">
    <property type="entry name" value="HAMP"/>
    <property type="match status" value="1"/>
</dbReference>
<dbReference type="Gene3D" id="1.10.8.500">
    <property type="entry name" value="HAMP domain in histidine kinase"/>
    <property type="match status" value="1"/>
</dbReference>
<evidence type="ECO:0000259" key="13">
    <source>
        <dbReference type="PROSITE" id="PS50885"/>
    </source>
</evidence>
<evidence type="ECO:0000313" key="14">
    <source>
        <dbReference type="EMBL" id="GAF09492.1"/>
    </source>
</evidence>
<evidence type="ECO:0000256" key="7">
    <source>
        <dbReference type="ARBA" id="ARBA00022777"/>
    </source>
</evidence>
<dbReference type="InterPro" id="IPR050640">
    <property type="entry name" value="Bact_2-comp_sensor_kinase"/>
</dbReference>
<sequence length="602" mass="69167">MKFRSIRYNLIQFMLVATIIPLILSISITYIHTKETIRKQALQENKQLIFQGKTNLANYLDNLNRSTLSVYSDANFLRNLWKIPDDYRAVAEIFTSLQNMQRSVNDIDQIYLHAMQSNQSTLVTSAVFPKREYRLEPYISTQKYEQETTIIEPTHKGHDYGFPPSPTSNSDKMVFTFHRSITNIPSEEILAVLAMDVKLDAVAAICNQLFDKEKEQLIIVDRSHTVIYSGNAEYIGKKLPNQVVLDQISKESISGFFEDSGAMHVYEQMKTPYAEWTIIKRIPNATLYERATQLTQINAAIALIALLLIIIGTLFISIRITEPIKKLTSYMNQIQSGQLDVNIEWNTRDETGIMFMRFRQMMDTINNLILREYRLELANKTNQLKALQAQINPHFLYNALQSIGTLALQNKVPRIYSLLNSLAKMMRYSMRNNDMMVALKDEVDYVQLFLELQQERFGDKLNVEIDLEPETLQIPIPKMILQPLVENYFKHGMDQQNEGTGKLSLISRLIDDHVLQIVVANNGASIETDLLSSLQQQLEKQKNGNIQSEWTNEGDEHIGIQNVLKRLQLYSGQASGLDIDNIEPNGVQITLEIHITEELRQP</sequence>
<keyword evidence="5 12" id="KW-0812">Transmembrane</keyword>
<dbReference type="OrthoDB" id="9776552at2"/>
<dbReference type="GO" id="GO:0005524">
    <property type="term" value="F:ATP binding"/>
    <property type="evidence" value="ECO:0007669"/>
    <property type="project" value="UniProtKB-KW"/>
</dbReference>
<evidence type="ECO:0000256" key="12">
    <source>
        <dbReference type="SAM" id="Phobius"/>
    </source>
</evidence>
<evidence type="ECO:0000256" key="4">
    <source>
        <dbReference type="ARBA" id="ARBA00022679"/>
    </source>
</evidence>
<keyword evidence="7" id="KW-0418">Kinase</keyword>
<feature type="domain" description="HAMP" evidence="13">
    <location>
        <begin position="318"/>
        <end position="370"/>
    </location>
</feature>
<dbReference type="PANTHER" id="PTHR34220">
    <property type="entry name" value="SENSOR HISTIDINE KINASE YPDA"/>
    <property type="match status" value="1"/>
</dbReference>
<evidence type="ECO:0000256" key="1">
    <source>
        <dbReference type="ARBA" id="ARBA00004651"/>
    </source>
</evidence>
<organism evidence="14 15">
    <name type="scientific">Paenibacillus pini JCM 16418</name>
    <dbReference type="NCBI Taxonomy" id="1236976"/>
    <lineage>
        <taxon>Bacteria</taxon>
        <taxon>Bacillati</taxon>
        <taxon>Bacillota</taxon>
        <taxon>Bacilli</taxon>
        <taxon>Bacillales</taxon>
        <taxon>Paenibacillaceae</taxon>
        <taxon>Paenibacillus</taxon>
    </lineage>
</organism>
<dbReference type="GO" id="GO:0005886">
    <property type="term" value="C:plasma membrane"/>
    <property type="evidence" value="ECO:0007669"/>
    <property type="project" value="UniProtKB-SubCell"/>
</dbReference>
<accession>W7YLM3</accession>